<dbReference type="Gene3D" id="3.10.20.90">
    <property type="entry name" value="Phosphatidylinositol 3-kinase Catalytic Subunit, Chain A, domain 1"/>
    <property type="match status" value="1"/>
</dbReference>
<dbReference type="InterPro" id="IPR036028">
    <property type="entry name" value="SH3-like_dom_sf"/>
</dbReference>
<dbReference type="InterPro" id="IPR011993">
    <property type="entry name" value="PH-like_dom_sf"/>
</dbReference>
<dbReference type="Gene3D" id="2.30.30.40">
    <property type="entry name" value="SH3 Domains"/>
    <property type="match status" value="1"/>
</dbReference>
<dbReference type="GeneID" id="116291202"/>
<gene>
    <name evidence="7" type="primary">LOC116291202</name>
</gene>
<evidence type="ECO:0000259" key="3">
    <source>
        <dbReference type="PROSITE" id="PS50003"/>
    </source>
</evidence>
<dbReference type="InterPro" id="IPR000219">
    <property type="entry name" value="DH_dom"/>
</dbReference>
<dbReference type="InParanoid" id="A0A6P8HCN9"/>
<name>A0A6P8HCN9_ACTTE</name>
<sequence>MVSKLQQRLAKWDAETTEIGDVLLEMFSYLKVFEPYFNSRNKGNEVKTKLEKNNEKFKAITSKVINGQTLNSLLLMPIQRIPRYEMLLKELLKRTKEDHPDYDNLTEALSKAKQGAADLNEHIRKIENETKVIEIMKSFPNDELNLIHVASQASLGKTFGSAGRLKKQDQMYSINKKVKRLSLPLANVIDVTPNKIPRSNTASPVPGVRHHDDSESDSDSDSVSSALGDKFITSIHVYEGSVERVTRKATGSSEGGMVHETVERYLFLFNDVLLVSMASDNLITGKRTHKLKTAIPLCQAWVTQAYVYYSSPPENMFLLGTPSHIYKFLAPSVKEKESWEQRLKECIAQAKDAITQCFKGLPLPDQQFTAVTVEAKIDYHKLVDVELNLREKEEVLVIGYKDGDVWRPGLYRNDAFNFTSEWWPGIQKGKFGWFPAQCVTGQETTSLSVSEDKIHPIPTAVALNQIKRTMMIWTGSNAPFARDIKVVKIYRPDKTFKTCKVESEFTTEEVLRQYTLHKSFCGAKIDTDNLDLWEESLDGSVSKLLAKDSTLGDVIGSWGEYKANMRLVIREKGETRAGHKSAILDM</sequence>
<dbReference type="Gene3D" id="1.20.900.10">
    <property type="entry name" value="Dbl homology (DH) domain"/>
    <property type="match status" value="1"/>
</dbReference>
<dbReference type="CDD" id="cd00160">
    <property type="entry name" value="RhoGEF"/>
    <property type="match status" value="1"/>
</dbReference>
<evidence type="ECO:0000259" key="5">
    <source>
        <dbReference type="PROSITE" id="PS50200"/>
    </source>
</evidence>
<dbReference type="KEGG" id="aten:116291202"/>
<dbReference type="SUPFAM" id="SSF48065">
    <property type="entry name" value="DBL homology domain (DH-domain)"/>
    <property type="match status" value="1"/>
</dbReference>
<feature type="region of interest" description="Disordered" evidence="2">
    <location>
        <begin position="193"/>
        <end position="225"/>
    </location>
</feature>
<dbReference type="AlphaFoldDB" id="A0A6P8HCN9"/>
<keyword evidence="6" id="KW-1185">Reference proteome</keyword>
<dbReference type="InterPro" id="IPR047887">
    <property type="entry name" value="ARHGAP20_PH"/>
</dbReference>
<dbReference type="PROSITE" id="PS50010">
    <property type="entry name" value="DH_2"/>
    <property type="match status" value="1"/>
</dbReference>
<dbReference type="GO" id="GO:0005085">
    <property type="term" value="F:guanyl-nucleotide exchange factor activity"/>
    <property type="evidence" value="ECO:0007669"/>
    <property type="project" value="InterPro"/>
</dbReference>
<feature type="domain" description="Ras-associating" evidence="5">
    <location>
        <begin position="483"/>
        <end position="574"/>
    </location>
</feature>
<dbReference type="PANTHER" id="PTHR12673:SF159">
    <property type="entry name" value="LD03170P"/>
    <property type="match status" value="1"/>
</dbReference>
<dbReference type="PANTHER" id="PTHR12673">
    <property type="entry name" value="FACIOGENITAL DYSPLASIA PROTEIN"/>
    <property type="match status" value="1"/>
</dbReference>
<dbReference type="Pfam" id="PF00621">
    <property type="entry name" value="RhoGEF"/>
    <property type="match status" value="1"/>
</dbReference>
<evidence type="ECO:0000313" key="7">
    <source>
        <dbReference type="RefSeq" id="XP_031554199.1"/>
    </source>
</evidence>
<dbReference type="InterPro" id="IPR051092">
    <property type="entry name" value="FYVE_RhoGEF_PH"/>
</dbReference>
<evidence type="ECO:0000259" key="4">
    <source>
        <dbReference type="PROSITE" id="PS50010"/>
    </source>
</evidence>
<dbReference type="Gene3D" id="2.30.29.30">
    <property type="entry name" value="Pleckstrin-homology domain (PH domain)/Phosphotyrosine-binding domain (PTB)"/>
    <property type="match status" value="1"/>
</dbReference>
<protein>
    <submittedName>
        <fullName evidence="7">Uncharacterized protein LOC116291202</fullName>
    </submittedName>
</protein>
<feature type="domain" description="DH" evidence="4">
    <location>
        <begin position="1"/>
        <end position="122"/>
    </location>
</feature>
<evidence type="ECO:0000313" key="6">
    <source>
        <dbReference type="Proteomes" id="UP000515163"/>
    </source>
</evidence>
<accession>A0A6P8HCN9</accession>
<feature type="domain" description="PH" evidence="3">
    <location>
        <begin position="235"/>
        <end position="348"/>
    </location>
</feature>
<dbReference type="SMART" id="SM00233">
    <property type="entry name" value="PH"/>
    <property type="match status" value="1"/>
</dbReference>
<proteinExistence type="predicted"/>
<dbReference type="InterPro" id="IPR035899">
    <property type="entry name" value="DBL_dom_sf"/>
</dbReference>
<dbReference type="SUPFAM" id="SSF50729">
    <property type="entry name" value="PH domain-like"/>
    <property type="match status" value="1"/>
</dbReference>
<dbReference type="GO" id="GO:0007165">
    <property type="term" value="P:signal transduction"/>
    <property type="evidence" value="ECO:0007669"/>
    <property type="project" value="InterPro"/>
</dbReference>
<dbReference type="RefSeq" id="XP_031554199.1">
    <property type="nucleotide sequence ID" value="XM_031698339.1"/>
</dbReference>
<keyword evidence="1" id="KW-0175">Coiled coil</keyword>
<organism evidence="6 7">
    <name type="scientific">Actinia tenebrosa</name>
    <name type="common">Australian red waratah sea anemone</name>
    <dbReference type="NCBI Taxonomy" id="6105"/>
    <lineage>
        <taxon>Eukaryota</taxon>
        <taxon>Metazoa</taxon>
        <taxon>Cnidaria</taxon>
        <taxon>Anthozoa</taxon>
        <taxon>Hexacorallia</taxon>
        <taxon>Actiniaria</taxon>
        <taxon>Actiniidae</taxon>
        <taxon>Actinia</taxon>
    </lineage>
</organism>
<dbReference type="GO" id="GO:0005737">
    <property type="term" value="C:cytoplasm"/>
    <property type="evidence" value="ECO:0007669"/>
    <property type="project" value="TreeGrafter"/>
</dbReference>
<dbReference type="PROSITE" id="PS50200">
    <property type="entry name" value="RA"/>
    <property type="match status" value="1"/>
</dbReference>
<dbReference type="InterPro" id="IPR001849">
    <property type="entry name" value="PH_domain"/>
</dbReference>
<reference evidence="7" key="1">
    <citation type="submission" date="2025-08" db="UniProtKB">
        <authorList>
            <consortium name="RefSeq"/>
        </authorList>
    </citation>
    <scope>IDENTIFICATION</scope>
</reference>
<feature type="coiled-coil region" evidence="1">
    <location>
        <begin position="102"/>
        <end position="129"/>
    </location>
</feature>
<dbReference type="SUPFAM" id="SSF50044">
    <property type="entry name" value="SH3-domain"/>
    <property type="match status" value="1"/>
</dbReference>
<dbReference type="InterPro" id="IPR000159">
    <property type="entry name" value="RA_dom"/>
</dbReference>
<dbReference type="PROSITE" id="PS50003">
    <property type="entry name" value="PH_DOMAIN"/>
    <property type="match status" value="1"/>
</dbReference>
<evidence type="ECO:0000256" key="2">
    <source>
        <dbReference type="SAM" id="MobiDB-lite"/>
    </source>
</evidence>
<dbReference type="OrthoDB" id="245697at2759"/>
<dbReference type="Proteomes" id="UP000515163">
    <property type="component" value="Unplaced"/>
</dbReference>
<evidence type="ECO:0000256" key="1">
    <source>
        <dbReference type="SAM" id="Coils"/>
    </source>
</evidence>
<dbReference type="Pfam" id="PF22286">
    <property type="entry name" value="RHG20_PH"/>
    <property type="match status" value="1"/>
</dbReference>